<dbReference type="InterPro" id="IPR029063">
    <property type="entry name" value="SAM-dependent_MTases_sf"/>
</dbReference>
<keyword evidence="9" id="KW-1185">Reference proteome</keyword>
<gene>
    <name evidence="8" type="ORF">RJ641_029469</name>
</gene>
<comment type="similarity">
    <text evidence="2 7">Belongs to the methyltransferase superfamily.</text>
</comment>
<dbReference type="PANTHER" id="PTHR10108">
    <property type="entry name" value="SAM-DEPENDENT METHYLTRANSFERASE"/>
    <property type="match status" value="1"/>
</dbReference>
<dbReference type="EC" id="2.1.1.-" evidence="7"/>
<dbReference type="GO" id="GO:0005802">
    <property type="term" value="C:trans-Golgi network"/>
    <property type="evidence" value="ECO:0007669"/>
    <property type="project" value="TreeGrafter"/>
</dbReference>
<evidence type="ECO:0000256" key="6">
    <source>
        <dbReference type="ARBA" id="ARBA00037847"/>
    </source>
</evidence>
<dbReference type="Pfam" id="PF03141">
    <property type="entry name" value="Methyltransf_29"/>
    <property type="match status" value="1"/>
</dbReference>
<dbReference type="EMBL" id="JBAMMX010000005">
    <property type="protein sequence ID" value="KAK6939938.1"/>
    <property type="molecule type" value="Genomic_DNA"/>
</dbReference>
<evidence type="ECO:0000256" key="4">
    <source>
        <dbReference type="ARBA" id="ARBA00022968"/>
    </source>
</evidence>
<evidence type="ECO:0000256" key="1">
    <source>
        <dbReference type="ARBA" id="ARBA00004606"/>
    </source>
</evidence>
<evidence type="ECO:0000313" key="9">
    <source>
        <dbReference type="Proteomes" id="UP001370490"/>
    </source>
</evidence>
<dbReference type="Gene3D" id="3.40.50.150">
    <property type="entry name" value="Vaccinia Virus protein VP39"/>
    <property type="match status" value="1"/>
</dbReference>
<accession>A0AAN8VRS1</accession>
<protein>
    <recommendedName>
        <fullName evidence="7">Methyltransferase</fullName>
        <ecNumber evidence="7">2.1.1.-</ecNumber>
    </recommendedName>
</protein>
<dbReference type="PANTHER" id="PTHR10108:SF1144">
    <property type="entry name" value="METHYLTRANSFERASE PMT10-RELATED"/>
    <property type="match status" value="1"/>
</dbReference>
<reference evidence="8 9" key="1">
    <citation type="submission" date="2023-12" db="EMBL/GenBank/DDBJ databases">
        <title>A high-quality genome assembly for Dillenia turbinata (Dilleniales).</title>
        <authorList>
            <person name="Chanderbali A."/>
        </authorList>
    </citation>
    <scope>NUCLEOTIDE SEQUENCE [LARGE SCALE GENOMIC DNA]</scope>
    <source>
        <strain evidence="8">LSX21</strain>
        <tissue evidence="8">Leaf</tissue>
    </source>
</reference>
<proteinExistence type="inferred from homology"/>
<keyword evidence="4 7" id="KW-0812">Transmembrane</keyword>
<evidence type="ECO:0000256" key="3">
    <source>
        <dbReference type="ARBA" id="ARBA00022603"/>
    </source>
</evidence>
<keyword evidence="3 7" id="KW-0489">Methyltransferase</keyword>
<evidence type="ECO:0000256" key="2">
    <source>
        <dbReference type="ARBA" id="ARBA00008361"/>
    </source>
</evidence>
<comment type="caution">
    <text evidence="8">The sequence shown here is derived from an EMBL/GenBank/DDBJ whole genome shotgun (WGS) entry which is preliminary data.</text>
</comment>
<organism evidence="8 9">
    <name type="scientific">Dillenia turbinata</name>
    <dbReference type="NCBI Taxonomy" id="194707"/>
    <lineage>
        <taxon>Eukaryota</taxon>
        <taxon>Viridiplantae</taxon>
        <taxon>Streptophyta</taxon>
        <taxon>Embryophyta</taxon>
        <taxon>Tracheophyta</taxon>
        <taxon>Spermatophyta</taxon>
        <taxon>Magnoliopsida</taxon>
        <taxon>eudicotyledons</taxon>
        <taxon>Gunneridae</taxon>
        <taxon>Pentapetalae</taxon>
        <taxon>Dilleniales</taxon>
        <taxon>Dilleniaceae</taxon>
        <taxon>Dillenia</taxon>
    </lineage>
</organism>
<dbReference type="GO" id="GO:0005768">
    <property type="term" value="C:endosome"/>
    <property type="evidence" value="ECO:0007669"/>
    <property type="project" value="TreeGrafter"/>
</dbReference>
<keyword evidence="5 7" id="KW-0325">Glycoprotein</keyword>
<evidence type="ECO:0000313" key="8">
    <source>
        <dbReference type="EMBL" id="KAK6939938.1"/>
    </source>
</evidence>
<dbReference type="SUPFAM" id="SSF53335">
    <property type="entry name" value="S-adenosyl-L-methionine-dependent methyltransferases"/>
    <property type="match status" value="1"/>
</dbReference>
<dbReference type="GO" id="GO:0032259">
    <property type="term" value="P:methylation"/>
    <property type="evidence" value="ECO:0007669"/>
    <property type="project" value="UniProtKB-KW"/>
</dbReference>
<dbReference type="InterPro" id="IPR004159">
    <property type="entry name" value="Put_SAM_MeTrfase"/>
</dbReference>
<evidence type="ECO:0000256" key="7">
    <source>
        <dbReference type="RuleBase" id="RU366043"/>
    </source>
</evidence>
<sequence length="236" mass="26270">MVDYLPCLDNAEGIGKLNLTENGENYERHCPEANQGLDCLIPRPKGVLRFGFRGRRVEMSNVRRKGLLENKVDQNSVRTEGGKVIFPAGGPKSIPGMAKYLDTISQMVPAISFGQNTQVVLDIGGGIGSFGASLLERNVSTLTIAPKDAHENQIQLALEHSVPAMFSAFATRRQLDSSQAFDLIHCSKCGMLLLEINRMLRTGGYLPWVAEPVHSQEEKVEEQWKEKHRSQMYQML</sequence>
<dbReference type="Proteomes" id="UP001370490">
    <property type="component" value="Unassembled WGS sequence"/>
</dbReference>
<name>A0AAN8VRS1_9MAGN</name>
<dbReference type="AlphaFoldDB" id="A0AAN8VRS1"/>
<evidence type="ECO:0000256" key="5">
    <source>
        <dbReference type="ARBA" id="ARBA00023180"/>
    </source>
</evidence>
<dbReference type="GO" id="GO:0008168">
    <property type="term" value="F:methyltransferase activity"/>
    <property type="evidence" value="ECO:0007669"/>
    <property type="project" value="UniProtKB-UniRule"/>
</dbReference>
<comment type="subcellular location">
    <subcellularLocation>
        <location evidence="6">Endomembrane system</location>
        <topology evidence="6">Single-pass membrane protein</topology>
    </subcellularLocation>
    <subcellularLocation>
        <location evidence="1 7">Membrane</location>
        <topology evidence="1 7">Single-pass type II membrane protein</topology>
    </subcellularLocation>
</comment>
<keyword evidence="4 7" id="KW-0735">Signal-anchor</keyword>
<keyword evidence="7" id="KW-0808">Transferase</keyword>
<dbReference type="GO" id="GO:0016020">
    <property type="term" value="C:membrane"/>
    <property type="evidence" value="ECO:0007669"/>
    <property type="project" value="UniProtKB-SubCell"/>
</dbReference>